<dbReference type="Proteomes" id="UP000027997">
    <property type="component" value="Unassembled WGS sequence"/>
</dbReference>
<sequence length="101" mass="11029">MGVVGELGVSIEIVPPDGLHAATALRNTMGKCHRVAQRICKRGGSTKPVLFHTERKSTASAAMCKGNSPWWLLPSRKSGEPLKDEAIVALFFYSIQSLHHF</sequence>
<evidence type="ECO:0000313" key="2">
    <source>
        <dbReference type="Proteomes" id="UP000027997"/>
    </source>
</evidence>
<proteinExistence type="predicted"/>
<name>A0A081K7M0_9GAMM</name>
<evidence type="ECO:0000313" key="1">
    <source>
        <dbReference type="EMBL" id="KEI70146.1"/>
    </source>
</evidence>
<comment type="caution">
    <text evidence="1">The sequence shown here is derived from an EMBL/GenBank/DDBJ whole genome shotgun (WGS) entry which is preliminary data.</text>
</comment>
<dbReference type="AlphaFoldDB" id="A0A081K7M0"/>
<organism evidence="1 2">
    <name type="scientific">Endozoicomonas elysicola</name>
    <dbReference type="NCBI Taxonomy" id="305900"/>
    <lineage>
        <taxon>Bacteria</taxon>
        <taxon>Pseudomonadati</taxon>
        <taxon>Pseudomonadota</taxon>
        <taxon>Gammaproteobacteria</taxon>
        <taxon>Oceanospirillales</taxon>
        <taxon>Endozoicomonadaceae</taxon>
        <taxon>Endozoicomonas</taxon>
    </lineage>
</organism>
<keyword evidence="2" id="KW-1185">Reference proteome</keyword>
<protein>
    <submittedName>
        <fullName evidence="1">Uncharacterized protein</fullName>
    </submittedName>
</protein>
<gene>
    <name evidence="1" type="ORF">GV64_04755</name>
</gene>
<accession>A0A081K7M0</accession>
<reference evidence="1 2" key="1">
    <citation type="submission" date="2014-06" db="EMBL/GenBank/DDBJ databases">
        <title>Whole Genome Sequences of Three Symbiotic Endozoicomonas Bacteria.</title>
        <authorList>
            <person name="Neave M.J."/>
            <person name="Apprill A."/>
            <person name="Voolstra C.R."/>
        </authorList>
    </citation>
    <scope>NUCLEOTIDE SEQUENCE [LARGE SCALE GENOMIC DNA]</scope>
    <source>
        <strain evidence="1 2">DSM 22380</strain>
    </source>
</reference>
<dbReference type="EMBL" id="JOJP01000001">
    <property type="protein sequence ID" value="KEI70146.1"/>
    <property type="molecule type" value="Genomic_DNA"/>
</dbReference>